<reference evidence="8 9" key="1">
    <citation type="journal article" date="2018" name="Nat. Ecol. Evol.">
        <title>Genomic signatures of mitonuclear coevolution across populations of Tigriopus californicus.</title>
        <authorList>
            <person name="Barreto F.S."/>
            <person name="Watson E.T."/>
            <person name="Lima T.G."/>
            <person name="Willett C.S."/>
            <person name="Edmands S."/>
            <person name="Li W."/>
            <person name="Burton R.S."/>
        </authorList>
    </citation>
    <scope>NUCLEOTIDE SEQUENCE [LARGE SCALE GENOMIC DNA]</scope>
    <source>
        <strain evidence="8 9">San Diego</strain>
    </source>
</reference>
<keyword evidence="9" id="KW-1185">Reference proteome</keyword>
<sequence length="522" mass="60279">MSNWMRLEKLTRLGPLCGSYLNNCRLFHLNHVRLRKRSIRKKMFPFDVQNRPALTLDPDAQSSLETDSKIKNGSRTLPIINPPEKIAKTVEILFSKDSAENPIRPDSYLAAGVKLWNFLHSRKLPLELTQINHLENQFKRIIIEKEYQNCPDDLLFEQSDEIERKARKMLESKTNTWKSVVYDDEAAKAYLLARAPFDYSAVYRTMSEIKKREPDFQPRTIFDFGSGVGTCIWAANSLFGEMSEIFAVDPSSSMNDLARAILLQGKTSHSLPAGHFFRLNCPTNNDLTYDLVTSAFTLAELPSAKARLTSLDILWRKTHGYLILLEDGSNAGFQILAEARDYLLQLVEANAGRNDQIGKELHGHLFAPCPHSQKCPRYFEDNIPCNFDTRYENFKLNSIPNEITHTPKKEKFCYLIFKKGPEPEADKSYQYPRVVEEPMMRKKHVVCRMCTHRGKLEEFVATKGPTNSIDTRMLYQHVKRIHCGDQLKVQVQDKSKESLTYVTWKERKAMWKQMQDEISPTK</sequence>
<dbReference type="Gene3D" id="3.40.50.150">
    <property type="entry name" value="Vaccinia Virus protein VP39"/>
    <property type="match status" value="1"/>
</dbReference>
<dbReference type="STRING" id="6832.A0A553N8B3"/>
<evidence type="ECO:0008006" key="10">
    <source>
        <dbReference type="Google" id="ProtNLM"/>
    </source>
</evidence>
<dbReference type="AlphaFoldDB" id="A0A553N8B3"/>
<comment type="function">
    <text evidence="7">Mitochondrial ribosome (mitoribosome) assembly factor. Binds at the interface of the head and body domains of the mitochondrial small ribosomal subunit (mt-SSU), occluding the mRNA channel and preventing compaction of the head domain towards the body. Probable inactive methyltransferase: retains the characteristic folding and ability to bind S-adenosyl-L-methionine, but it probably lost its methyltransferase activity.</text>
</comment>
<comment type="subcellular location">
    <subcellularLocation>
        <location evidence="1">Mitochondrion</location>
    </subcellularLocation>
</comment>
<keyword evidence="6" id="KW-0496">Mitochondrion</keyword>
<keyword evidence="3" id="KW-0809">Transit peptide</keyword>
<dbReference type="OMA" id="CPHDQGC"/>
<evidence type="ECO:0000256" key="1">
    <source>
        <dbReference type="ARBA" id="ARBA00004173"/>
    </source>
</evidence>
<gene>
    <name evidence="8" type="ORF">TCAL_01437</name>
</gene>
<organism evidence="8 9">
    <name type="scientific">Tigriopus californicus</name>
    <name type="common">Marine copepod</name>
    <dbReference type="NCBI Taxonomy" id="6832"/>
    <lineage>
        <taxon>Eukaryota</taxon>
        <taxon>Metazoa</taxon>
        <taxon>Ecdysozoa</taxon>
        <taxon>Arthropoda</taxon>
        <taxon>Crustacea</taxon>
        <taxon>Multicrustacea</taxon>
        <taxon>Hexanauplia</taxon>
        <taxon>Copepoda</taxon>
        <taxon>Harpacticoida</taxon>
        <taxon>Harpacticidae</taxon>
        <taxon>Tigriopus</taxon>
    </lineage>
</organism>
<keyword evidence="2" id="KW-0479">Metal-binding</keyword>
<dbReference type="GO" id="GO:0006412">
    <property type="term" value="P:translation"/>
    <property type="evidence" value="ECO:0007669"/>
    <property type="project" value="InterPro"/>
</dbReference>
<name>A0A553N8B3_TIGCA</name>
<keyword evidence="5" id="KW-0411">Iron-sulfur</keyword>
<dbReference type="OrthoDB" id="421327at2759"/>
<evidence type="ECO:0000256" key="6">
    <source>
        <dbReference type="ARBA" id="ARBA00023128"/>
    </source>
</evidence>
<dbReference type="GO" id="GO:0008168">
    <property type="term" value="F:methyltransferase activity"/>
    <property type="evidence" value="ECO:0007669"/>
    <property type="project" value="InterPro"/>
</dbReference>
<dbReference type="InterPro" id="IPR052571">
    <property type="entry name" value="Mt_RNA_Methyltransferase"/>
</dbReference>
<dbReference type="InterPro" id="IPR029063">
    <property type="entry name" value="SAM-dependent_MTases_sf"/>
</dbReference>
<dbReference type="EMBL" id="VCGU01000459">
    <property type="protein sequence ID" value="TRY61681.1"/>
    <property type="molecule type" value="Genomic_DNA"/>
</dbReference>
<dbReference type="PANTHER" id="PTHR13184">
    <property type="entry name" value="37S RIBOSOMAL PROTEIN S22"/>
    <property type="match status" value="1"/>
</dbReference>
<evidence type="ECO:0000256" key="5">
    <source>
        <dbReference type="ARBA" id="ARBA00023014"/>
    </source>
</evidence>
<dbReference type="Proteomes" id="UP000318571">
    <property type="component" value="Chromosome 8"/>
</dbReference>
<dbReference type="Pfam" id="PF09243">
    <property type="entry name" value="Rsm22"/>
    <property type="match status" value="1"/>
</dbReference>
<dbReference type="GO" id="GO:0005763">
    <property type="term" value="C:mitochondrial small ribosomal subunit"/>
    <property type="evidence" value="ECO:0007669"/>
    <property type="project" value="TreeGrafter"/>
</dbReference>
<comment type="caution">
    <text evidence="8">The sequence shown here is derived from an EMBL/GenBank/DDBJ whole genome shotgun (WGS) entry which is preliminary data.</text>
</comment>
<evidence type="ECO:0000256" key="3">
    <source>
        <dbReference type="ARBA" id="ARBA00022946"/>
    </source>
</evidence>
<dbReference type="GO" id="GO:0003735">
    <property type="term" value="F:structural constituent of ribosome"/>
    <property type="evidence" value="ECO:0007669"/>
    <property type="project" value="TreeGrafter"/>
</dbReference>
<evidence type="ECO:0000313" key="8">
    <source>
        <dbReference type="EMBL" id="TRY61681.1"/>
    </source>
</evidence>
<dbReference type="GO" id="GO:0051536">
    <property type="term" value="F:iron-sulfur cluster binding"/>
    <property type="evidence" value="ECO:0007669"/>
    <property type="project" value="UniProtKB-KW"/>
</dbReference>
<evidence type="ECO:0000313" key="9">
    <source>
        <dbReference type="Proteomes" id="UP000318571"/>
    </source>
</evidence>
<protein>
    <recommendedName>
        <fullName evidence="10">Methyltransferase-like protein 17, mitochondrial</fullName>
    </recommendedName>
</protein>
<dbReference type="InterPro" id="IPR015324">
    <property type="entry name" value="Ribosomal_Rsm22-like"/>
</dbReference>
<dbReference type="PANTHER" id="PTHR13184:SF5">
    <property type="entry name" value="METHYLTRANSFERASE-LIKE PROTEIN 17, MITOCHONDRIAL"/>
    <property type="match status" value="1"/>
</dbReference>
<keyword evidence="4" id="KW-0408">Iron</keyword>
<accession>A0A553N8B3</accession>
<dbReference type="SUPFAM" id="SSF53335">
    <property type="entry name" value="S-adenosyl-L-methionine-dependent methyltransferases"/>
    <property type="match status" value="1"/>
</dbReference>
<evidence type="ECO:0000256" key="2">
    <source>
        <dbReference type="ARBA" id="ARBA00022723"/>
    </source>
</evidence>
<evidence type="ECO:0000256" key="7">
    <source>
        <dbReference type="ARBA" id="ARBA00045681"/>
    </source>
</evidence>
<dbReference type="GO" id="GO:0046872">
    <property type="term" value="F:metal ion binding"/>
    <property type="evidence" value="ECO:0007669"/>
    <property type="project" value="UniProtKB-KW"/>
</dbReference>
<evidence type="ECO:0000256" key="4">
    <source>
        <dbReference type="ARBA" id="ARBA00023004"/>
    </source>
</evidence>
<proteinExistence type="predicted"/>